<evidence type="ECO:0000313" key="1">
    <source>
        <dbReference type="EMBL" id="SVE41245.1"/>
    </source>
</evidence>
<evidence type="ECO:0008006" key="2">
    <source>
        <dbReference type="Google" id="ProtNLM"/>
    </source>
</evidence>
<proteinExistence type="predicted"/>
<sequence>MTPEQRYLFDINGYLHIPNLLSDNELAAARAAIDRYTSTTDDALPEGFSRSEDSKNYENGFAFDKALEALTLHPGLWPIIKEFTHDRPALTRGTLLVDSHEHEP</sequence>
<name>A0A383DAE3_9ZZZZ</name>
<protein>
    <recommendedName>
        <fullName evidence="2">Phytanoyl-CoA dioxygenase</fullName>
    </recommendedName>
</protein>
<dbReference type="SUPFAM" id="SSF51197">
    <property type="entry name" value="Clavaminate synthase-like"/>
    <property type="match status" value="1"/>
</dbReference>
<gene>
    <name evidence="1" type="ORF">METZ01_LOCUS494099</name>
</gene>
<dbReference type="Gene3D" id="2.60.120.620">
    <property type="entry name" value="q2cbj1_9rhob like domain"/>
    <property type="match status" value="1"/>
</dbReference>
<feature type="non-terminal residue" evidence="1">
    <location>
        <position position="104"/>
    </location>
</feature>
<dbReference type="AlphaFoldDB" id="A0A383DAE3"/>
<accession>A0A383DAE3</accession>
<dbReference type="EMBL" id="UINC01215524">
    <property type="protein sequence ID" value="SVE41245.1"/>
    <property type="molecule type" value="Genomic_DNA"/>
</dbReference>
<organism evidence="1">
    <name type="scientific">marine metagenome</name>
    <dbReference type="NCBI Taxonomy" id="408172"/>
    <lineage>
        <taxon>unclassified sequences</taxon>
        <taxon>metagenomes</taxon>
        <taxon>ecological metagenomes</taxon>
    </lineage>
</organism>
<reference evidence="1" key="1">
    <citation type="submission" date="2018-05" db="EMBL/GenBank/DDBJ databases">
        <authorList>
            <person name="Lanie J.A."/>
            <person name="Ng W.-L."/>
            <person name="Kazmierczak K.M."/>
            <person name="Andrzejewski T.M."/>
            <person name="Davidsen T.M."/>
            <person name="Wayne K.J."/>
            <person name="Tettelin H."/>
            <person name="Glass J.I."/>
            <person name="Rusch D."/>
            <person name="Podicherti R."/>
            <person name="Tsui H.-C.T."/>
            <person name="Winkler M.E."/>
        </authorList>
    </citation>
    <scope>NUCLEOTIDE SEQUENCE</scope>
</reference>